<evidence type="ECO:0000256" key="4">
    <source>
        <dbReference type="ARBA" id="ARBA00022741"/>
    </source>
</evidence>
<organism evidence="8 9">
    <name type="scientific">Phtheirospermum japonicum</name>
    <dbReference type="NCBI Taxonomy" id="374723"/>
    <lineage>
        <taxon>Eukaryota</taxon>
        <taxon>Viridiplantae</taxon>
        <taxon>Streptophyta</taxon>
        <taxon>Embryophyta</taxon>
        <taxon>Tracheophyta</taxon>
        <taxon>Spermatophyta</taxon>
        <taxon>Magnoliopsida</taxon>
        <taxon>eudicotyledons</taxon>
        <taxon>Gunneridae</taxon>
        <taxon>Pentapetalae</taxon>
        <taxon>asterids</taxon>
        <taxon>lamiids</taxon>
        <taxon>Lamiales</taxon>
        <taxon>Orobanchaceae</taxon>
        <taxon>Orobanchaceae incertae sedis</taxon>
        <taxon>Phtheirospermum</taxon>
    </lineage>
</organism>
<dbReference type="PANTHER" id="PTHR24349">
    <property type="entry name" value="SERINE/THREONINE-PROTEIN KINASE"/>
    <property type="match status" value="1"/>
</dbReference>
<dbReference type="GO" id="GO:0004674">
    <property type="term" value="F:protein serine/threonine kinase activity"/>
    <property type="evidence" value="ECO:0007669"/>
    <property type="project" value="UniProtKB-KW"/>
</dbReference>
<accession>A0A830D5E4</accession>
<dbReference type="Pfam" id="PF00069">
    <property type="entry name" value="Pkinase"/>
    <property type="match status" value="1"/>
</dbReference>
<dbReference type="InterPro" id="IPR011009">
    <property type="entry name" value="Kinase-like_dom_sf"/>
</dbReference>
<reference evidence="8" key="1">
    <citation type="submission" date="2020-07" db="EMBL/GenBank/DDBJ databases">
        <title>Ethylene signaling mediates host invasion by parasitic plants.</title>
        <authorList>
            <person name="Yoshida S."/>
        </authorList>
    </citation>
    <scope>NUCLEOTIDE SEQUENCE</scope>
    <source>
        <strain evidence="8">Okayama</strain>
    </source>
</reference>
<dbReference type="OrthoDB" id="9948461at2759"/>
<evidence type="ECO:0000256" key="6">
    <source>
        <dbReference type="ARBA" id="ARBA00022840"/>
    </source>
</evidence>
<gene>
    <name evidence="8" type="ORF">PHJA_002832700</name>
</gene>
<evidence type="ECO:0000256" key="2">
    <source>
        <dbReference type="ARBA" id="ARBA00022527"/>
    </source>
</evidence>
<dbReference type="InterPro" id="IPR000719">
    <property type="entry name" value="Prot_kinase_dom"/>
</dbReference>
<dbReference type="Gene3D" id="1.10.510.10">
    <property type="entry name" value="Transferase(Phosphotransferase) domain 1"/>
    <property type="match status" value="1"/>
</dbReference>
<evidence type="ECO:0000256" key="5">
    <source>
        <dbReference type="ARBA" id="ARBA00022777"/>
    </source>
</evidence>
<dbReference type="InterPro" id="IPR050205">
    <property type="entry name" value="CDPK_Ser/Thr_kinases"/>
</dbReference>
<evidence type="ECO:0000313" key="8">
    <source>
        <dbReference type="EMBL" id="GFQ06887.1"/>
    </source>
</evidence>
<evidence type="ECO:0000259" key="7">
    <source>
        <dbReference type="PROSITE" id="PS50011"/>
    </source>
</evidence>
<evidence type="ECO:0000256" key="1">
    <source>
        <dbReference type="ARBA" id="ARBA00005354"/>
    </source>
</evidence>
<name>A0A830D5E4_9LAMI</name>
<keyword evidence="2" id="KW-0723">Serine/threonine-protein kinase</keyword>
<dbReference type="PROSITE" id="PS50011">
    <property type="entry name" value="PROTEIN_KINASE_DOM"/>
    <property type="match status" value="1"/>
</dbReference>
<protein>
    <submittedName>
        <fullName evidence="8">Calcium-dependent protein kinase 20</fullName>
    </submittedName>
</protein>
<keyword evidence="6" id="KW-0067">ATP-binding</keyword>
<comment type="caution">
    <text evidence="8">The sequence shown here is derived from an EMBL/GenBank/DDBJ whole genome shotgun (WGS) entry which is preliminary data.</text>
</comment>
<dbReference type="Proteomes" id="UP000653305">
    <property type="component" value="Unassembled WGS sequence"/>
</dbReference>
<keyword evidence="9" id="KW-1185">Reference proteome</keyword>
<dbReference type="EMBL" id="BMAC01001333">
    <property type="protein sequence ID" value="GFQ06887.1"/>
    <property type="molecule type" value="Genomic_DNA"/>
</dbReference>
<dbReference type="GO" id="GO:0005524">
    <property type="term" value="F:ATP binding"/>
    <property type="evidence" value="ECO:0007669"/>
    <property type="project" value="UniProtKB-KW"/>
</dbReference>
<keyword evidence="4" id="KW-0547">Nucleotide-binding</keyword>
<evidence type="ECO:0000256" key="3">
    <source>
        <dbReference type="ARBA" id="ARBA00022679"/>
    </source>
</evidence>
<dbReference type="AlphaFoldDB" id="A0A830D5E4"/>
<keyword evidence="3" id="KW-0808">Transferase</keyword>
<sequence>MEDWREELFSLLIGVPHYIAPEVLRKNYGPECDVWSAGVIIYILLRGVPLFWDETELGIFEQVLKGELGFVYELWPSISESAKDLLRKMLAGDLLVKTVTMEKAYTVGSFQEDSLPSSEQLSDAALMSPPGDWTSAPPTPASSKLRLSKSLSRYSKCVASNVKHRNQICLFCKAKWKEIPMQGSNLDSPLGRARIYKGSSNFVERSKGIFKNRCKFFVLKNRLSRRYFSKSTVESTAVNFYGGS</sequence>
<evidence type="ECO:0000313" key="9">
    <source>
        <dbReference type="Proteomes" id="UP000653305"/>
    </source>
</evidence>
<proteinExistence type="inferred from homology"/>
<dbReference type="SUPFAM" id="SSF56112">
    <property type="entry name" value="Protein kinase-like (PK-like)"/>
    <property type="match status" value="1"/>
</dbReference>
<feature type="domain" description="Protein kinase" evidence="7">
    <location>
        <begin position="1"/>
        <end position="115"/>
    </location>
</feature>
<comment type="similarity">
    <text evidence="1">Belongs to the protein kinase superfamily. CAMK Ser/Thr protein kinase family. CaMK subfamily.</text>
</comment>
<keyword evidence="5 8" id="KW-0418">Kinase</keyword>